<dbReference type="EMBL" id="CP003130">
    <property type="protein sequence ID" value="AEU39093.1"/>
    <property type="molecule type" value="Genomic_DNA"/>
</dbReference>
<gene>
    <name evidence="1" type="ordered locus">AciX8_4824</name>
</gene>
<sequence>MKPPRQIFEFDAAKAASNLEKHGVSFAEAMTVFDDALSSTLPDDQRSNDELRFITVGMSSRQRLLFVVYTDTVSSIRIIGARLATATERKQYEET</sequence>
<dbReference type="Proteomes" id="UP000007113">
    <property type="component" value="Chromosome"/>
</dbReference>
<dbReference type="KEGG" id="gma:AciX8_4824"/>
<evidence type="ECO:0008006" key="3">
    <source>
        <dbReference type="Google" id="ProtNLM"/>
    </source>
</evidence>
<dbReference type="OrthoDB" id="9802417at2"/>
<accession>G8NYN4</accession>
<dbReference type="Pfam" id="PF04365">
    <property type="entry name" value="BrnT_toxin"/>
    <property type="match status" value="1"/>
</dbReference>
<dbReference type="eggNOG" id="COG2929">
    <property type="taxonomic scope" value="Bacteria"/>
</dbReference>
<dbReference type="AlphaFoldDB" id="G8NYN4"/>
<reference evidence="1 2" key="1">
    <citation type="submission" date="2011-11" db="EMBL/GenBank/DDBJ databases">
        <title>Complete sequence of Granulicella mallensis MP5ACTX8.</title>
        <authorList>
            <consortium name="US DOE Joint Genome Institute"/>
            <person name="Lucas S."/>
            <person name="Copeland A."/>
            <person name="Lapidus A."/>
            <person name="Cheng J.-F."/>
            <person name="Goodwin L."/>
            <person name="Pitluck S."/>
            <person name="Peters L."/>
            <person name="Lu M."/>
            <person name="Detter J.C."/>
            <person name="Han C."/>
            <person name="Tapia R."/>
            <person name="Land M."/>
            <person name="Hauser L."/>
            <person name="Kyrpides N."/>
            <person name="Ivanova N."/>
            <person name="Mikhailova N."/>
            <person name="Pagani I."/>
            <person name="Rawat S."/>
            <person name="Mannisto M."/>
            <person name="Haggblom M."/>
            <person name="Woyke T."/>
        </authorList>
    </citation>
    <scope>NUCLEOTIDE SEQUENCE [LARGE SCALE GENOMIC DNA]</scope>
    <source>
        <strain evidence="2">ATCC BAA-1857 / DSM 23137 / MP5ACTX8</strain>
    </source>
</reference>
<name>G8NYN4_GRAMM</name>
<organism evidence="1 2">
    <name type="scientific">Granulicella mallensis (strain ATCC BAA-1857 / DSM 23137 / MP5ACTX8)</name>
    <dbReference type="NCBI Taxonomy" id="682795"/>
    <lineage>
        <taxon>Bacteria</taxon>
        <taxon>Pseudomonadati</taxon>
        <taxon>Acidobacteriota</taxon>
        <taxon>Terriglobia</taxon>
        <taxon>Terriglobales</taxon>
        <taxon>Acidobacteriaceae</taxon>
        <taxon>Granulicella</taxon>
    </lineage>
</organism>
<protein>
    <recommendedName>
        <fullName evidence="3">BrnT family toxin</fullName>
    </recommendedName>
</protein>
<keyword evidence="2" id="KW-1185">Reference proteome</keyword>
<evidence type="ECO:0000313" key="2">
    <source>
        <dbReference type="Proteomes" id="UP000007113"/>
    </source>
</evidence>
<dbReference type="RefSeq" id="WP_014267964.1">
    <property type="nucleotide sequence ID" value="NC_016631.1"/>
</dbReference>
<dbReference type="InterPro" id="IPR007460">
    <property type="entry name" value="BrnT_toxin"/>
</dbReference>
<dbReference type="STRING" id="682795.AciX8_4824"/>
<dbReference type="InterPro" id="IPR038573">
    <property type="entry name" value="BrnT_sf"/>
</dbReference>
<dbReference type="Gene3D" id="3.10.450.530">
    <property type="entry name" value="Ribonuclease toxin, BrnT, of type II toxin-antitoxin system"/>
    <property type="match status" value="1"/>
</dbReference>
<evidence type="ECO:0000313" key="1">
    <source>
        <dbReference type="EMBL" id="AEU39093.1"/>
    </source>
</evidence>
<proteinExistence type="predicted"/>
<dbReference type="HOGENOM" id="CLU_149290_1_1_0"/>